<keyword evidence="4" id="KW-1185">Reference proteome</keyword>
<feature type="compositionally biased region" description="Acidic residues" evidence="1">
    <location>
        <begin position="57"/>
        <end position="80"/>
    </location>
</feature>
<dbReference type="SUPFAM" id="SSF46785">
    <property type="entry name" value="Winged helix' DNA-binding domain"/>
    <property type="match status" value="1"/>
</dbReference>
<dbReference type="EMBL" id="BSUZ01000001">
    <property type="protein sequence ID" value="GMA85495.1"/>
    <property type="molecule type" value="Genomic_DNA"/>
</dbReference>
<proteinExistence type="predicted"/>
<comment type="caution">
    <text evidence="3">The sequence shown here is derived from an EMBL/GenBank/DDBJ whole genome shotgun (WGS) entry which is preliminary data.</text>
</comment>
<evidence type="ECO:0000313" key="4">
    <source>
        <dbReference type="Proteomes" id="UP001157017"/>
    </source>
</evidence>
<protein>
    <recommendedName>
        <fullName evidence="2">FtsK gamma domain-containing protein</fullName>
    </recommendedName>
</protein>
<evidence type="ECO:0000259" key="2">
    <source>
        <dbReference type="SMART" id="SM00843"/>
    </source>
</evidence>
<feature type="domain" description="FtsK gamma" evidence="2">
    <location>
        <begin position="1"/>
        <end position="42"/>
    </location>
</feature>
<dbReference type="Pfam" id="PF09397">
    <property type="entry name" value="FtsK_gamma"/>
    <property type="match status" value="1"/>
</dbReference>
<evidence type="ECO:0000313" key="3">
    <source>
        <dbReference type="EMBL" id="GMA85495.1"/>
    </source>
</evidence>
<dbReference type="Proteomes" id="UP001157017">
    <property type="component" value="Unassembled WGS sequence"/>
</dbReference>
<feature type="region of interest" description="Disordered" evidence="1">
    <location>
        <begin position="51"/>
        <end position="86"/>
    </location>
</feature>
<sequence>MLQRKPRVGFAKAGRLMDLMESRGVVGPSEGSKARDVLVKPDDLPGTLAMLRGDEAPAGDDDEYDLVDDVDGDAGGEDAWELTGRE</sequence>
<gene>
    <name evidence="3" type="ORF">GCM10025868_07450</name>
</gene>
<dbReference type="InterPro" id="IPR018541">
    <property type="entry name" value="Ftsk_gamma"/>
</dbReference>
<dbReference type="Gene3D" id="1.10.10.10">
    <property type="entry name" value="Winged helix-like DNA-binding domain superfamily/Winged helix DNA-binding domain"/>
    <property type="match status" value="1"/>
</dbReference>
<reference evidence="4" key="1">
    <citation type="journal article" date="2019" name="Int. J. Syst. Evol. Microbiol.">
        <title>The Global Catalogue of Microorganisms (GCM) 10K type strain sequencing project: providing services to taxonomists for standard genome sequencing and annotation.</title>
        <authorList>
            <consortium name="The Broad Institute Genomics Platform"/>
            <consortium name="The Broad Institute Genome Sequencing Center for Infectious Disease"/>
            <person name="Wu L."/>
            <person name="Ma J."/>
        </authorList>
    </citation>
    <scope>NUCLEOTIDE SEQUENCE [LARGE SCALE GENOMIC DNA]</scope>
    <source>
        <strain evidence="4">NBRC 108730</strain>
    </source>
</reference>
<organism evidence="3 4">
    <name type="scientific">Angustibacter aerolatus</name>
    <dbReference type="NCBI Taxonomy" id="1162965"/>
    <lineage>
        <taxon>Bacteria</taxon>
        <taxon>Bacillati</taxon>
        <taxon>Actinomycetota</taxon>
        <taxon>Actinomycetes</taxon>
        <taxon>Kineosporiales</taxon>
        <taxon>Kineosporiaceae</taxon>
    </lineage>
</organism>
<dbReference type="InterPro" id="IPR036388">
    <property type="entry name" value="WH-like_DNA-bd_sf"/>
</dbReference>
<name>A0ABQ6JFA3_9ACTN</name>
<evidence type="ECO:0000256" key="1">
    <source>
        <dbReference type="SAM" id="MobiDB-lite"/>
    </source>
</evidence>
<accession>A0ABQ6JFA3</accession>
<dbReference type="SMART" id="SM00843">
    <property type="entry name" value="Ftsk_gamma"/>
    <property type="match status" value="1"/>
</dbReference>
<dbReference type="InterPro" id="IPR036390">
    <property type="entry name" value="WH_DNA-bd_sf"/>
</dbReference>